<accession>A0A5D3WNK1</accession>
<dbReference type="EMBL" id="VNIB01000001">
    <property type="protein sequence ID" value="TYP00105.1"/>
    <property type="molecule type" value="Genomic_DNA"/>
</dbReference>
<dbReference type="AlphaFoldDB" id="A0A5D3WNK1"/>
<dbReference type="OrthoDB" id="5387471at2"/>
<evidence type="ECO:0000313" key="1">
    <source>
        <dbReference type="EMBL" id="TYP00105.1"/>
    </source>
</evidence>
<dbReference type="NCBIfam" id="NF038144">
    <property type="entry name" value="PxxKW"/>
    <property type="match status" value="1"/>
</dbReference>
<comment type="caution">
    <text evidence="1">The sequence shown here is derived from an EMBL/GenBank/DDBJ whole genome shotgun (WGS) entry which is preliminary data.</text>
</comment>
<gene>
    <name evidence="1" type="ORF">EDC39_101265</name>
</gene>
<keyword evidence="2" id="KW-1185">Reference proteome</keyword>
<dbReference type="Proteomes" id="UP000324159">
    <property type="component" value="Unassembled WGS sequence"/>
</dbReference>
<organism evidence="1 2">
    <name type="scientific">Geothermobacter ehrlichii</name>
    <dbReference type="NCBI Taxonomy" id="213224"/>
    <lineage>
        <taxon>Bacteria</taxon>
        <taxon>Pseudomonadati</taxon>
        <taxon>Thermodesulfobacteriota</taxon>
        <taxon>Desulfuromonadia</taxon>
        <taxon>Desulfuromonadales</taxon>
        <taxon>Geothermobacteraceae</taxon>
        <taxon>Geothermobacter</taxon>
    </lineage>
</organism>
<evidence type="ECO:0000313" key="2">
    <source>
        <dbReference type="Proteomes" id="UP000324159"/>
    </source>
</evidence>
<dbReference type="Pfam" id="PF20657">
    <property type="entry name" value="DUF6811"/>
    <property type="match status" value="1"/>
</dbReference>
<dbReference type="RefSeq" id="WP_148894294.1">
    <property type="nucleotide sequence ID" value="NZ_VNIB01000001.1"/>
</dbReference>
<reference evidence="1 2" key="1">
    <citation type="submission" date="2019-07" db="EMBL/GenBank/DDBJ databases">
        <title>Genomic Encyclopedia of Type Strains, Phase IV (KMG-IV): sequencing the most valuable type-strain genomes for metagenomic binning, comparative biology and taxonomic classification.</title>
        <authorList>
            <person name="Goeker M."/>
        </authorList>
    </citation>
    <scope>NUCLEOTIDE SEQUENCE [LARGE SCALE GENOMIC DNA]</scope>
    <source>
        <strain evidence="1 2">SS015</strain>
    </source>
</reference>
<proteinExistence type="predicted"/>
<dbReference type="InterPro" id="IPR047766">
    <property type="entry name" value="PxxKW_fam"/>
</dbReference>
<name>A0A5D3WNK1_9BACT</name>
<sequence length="92" mass="10253">MQCQTVQPGVECTFWRKNGCTFEGNSCQPIVEQCEGCERIVESKIGKVCSVAPSPAQKWAVNICNFATHKKVEKKLVEQRINPLKASKRGGR</sequence>
<protein>
    <submittedName>
        <fullName evidence="1">Uncharacterized protein</fullName>
    </submittedName>
</protein>